<dbReference type="GeneID" id="33564655"/>
<protein>
    <submittedName>
        <fullName evidence="1">Uncharacterized protein</fullName>
    </submittedName>
</protein>
<organism evidence="1 2">
    <name type="scientific">Lobosporangium transversale</name>
    <dbReference type="NCBI Taxonomy" id="64571"/>
    <lineage>
        <taxon>Eukaryota</taxon>
        <taxon>Fungi</taxon>
        <taxon>Fungi incertae sedis</taxon>
        <taxon>Mucoromycota</taxon>
        <taxon>Mortierellomycotina</taxon>
        <taxon>Mortierellomycetes</taxon>
        <taxon>Mortierellales</taxon>
        <taxon>Mortierellaceae</taxon>
        <taxon>Lobosporangium</taxon>
    </lineage>
</organism>
<sequence>MESKESPYAVISNPTRIIVQEWFQDKITAKQDVTMPIFCEAFNFLCENDALEAFMVPLSSNNIPSKVRTSISLRYEGWRRNEGVQYWASRQANFVVDDATEKVTVNIAGRGQLGRKKKTAIIRDSPWKELTVNLHQVINAQKVERFAVVGPGMSLLHVQLFQHAINLLKEYEC</sequence>
<dbReference type="EMBL" id="MCFF01000003">
    <property type="protein sequence ID" value="ORZ27822.1"/>
    <property type="molecule type" value="Genomic_DNA"/>
</dbReference>
<dbReference type="InParanoid" id="A0A1Y2H436"/>
<dbReference type="RefSeq" id="XP_021885525.1">
    <property type="nucleotide sequence ID" value="XM_022022811.1"/>
</dbReference>
<accession>A0A1Y2H436</accession>
<proteinExistence type="predicted"/>
<keyword evidence="2" id="KW-1185">Reference proteome</keyword>
<evidence type="ECO:0000313" key="1">
    <source>
        <dbReference type="EMBL" id="ORZ27822.1"/>
    </source>
</evidence>
<comment type="caution">
    <text evidence="1">The sequence shown here is derived from an EMBL/GenBank/DDBJ whole genome shotgun (WGS) entry which is preliminary data.</text>
</comment>
<gene>
    <name evidence="1" type="ORF">BCR41DRAFT_346053</name>
</gene>
<reference evidence="1 2" key="1">
    <citation type="submission" date="2016-07" db="EMBL/GenBank/DDBJ databases">
        <title>Pervasive Adenine N6-methylation of Active Genes in Fungi.</title>
        <authorList>
            <consortium name="DOE Joint Genome Institute"/>
            <person name="Mondo S.J."/>
            <person name="Dannebaum R.O."/>
            <person name="Kuo R.C."/>
            <person name="Labutti K."/>
            <person name="Haridas S."/>
            <person name="Kuo A."/>
            <person name="Salamov A."/>
            <person name="Ahrendt S.R."/>
            <person name="Lipzen A."/>
            <person name="Sullivan W."/>
            <person name="Andreopoulos W.B."/>
            <person name="Clum A."/>
            <person name="Lindquist E."/>
            <person name="Daum C."/>
            <person name="Ramamoorthy G.K."/>
            <person name="Gryganskyi A."/>
            <person name="Culley D."/>
            <person name="Magnuson J.K."/>
            <person name="James T.Y."/>
            <person name="O'Malley M.A."/>
            <person name="Stajich J.E."/>
            <person name="Spatafora J.W."/>
            <person name="Visel A."/>
            <person name="Grigoriev I.V."/>
        </authorList>
    </citation>
    <scope>NUCLEOTIDE SEQUENCE [LARGE SCALE GENOMIC DNA]</scope>
    <source>
        <strain evidence="1 2">NRRL 3116</strain>
    </source>
</reference>
<dbReference type="OrthoDB" id="2443255at2759"/>
<dbReference type="AlphaFoldDB" id="A0A1Y2H436"/>
<name>A0A1Y2H436_9FUNG</name>
<dbReference type="Proteomes" id="UP000193648">
    <property type="component" value="Unassembled WGS sequence"/>
</dbReference>
<evidence type="ECO:0000313" key="2">
    <source>
        <dbReference type="Proteomes" id="UP000193648"/>
    </source>
</evidence>